<evidence type="ECO:0000256" key="6">
    <source>
        <dbReference type="ARBA" id="ARBA00022989"/>
    </source>
</evidence>
<reference evidence="10 11" key="1">
    <citation type="submission" date="2016-11" db="EMBL/GenBank/DDBJ databases">
        <authorList>
            <person name="Manzoor S."/>
        </authorList>
    </citation>
    <scope>NUCLEOTIDE SEQUENCE [LARGE SCALE GENOMIC DNA]</scope>
    <source>
        <strain evidence="10">Clostridium ultunense strain Esp</strain>
    </source>
</reference>
<feature type="transmembrane region" description="Helical" evidence="8">
    <location>
        <begin position="35"/>
        <end position="54"/>
    </location>
</feature>
<evidence type="ECO:0000256" key="7">
    <source>
        <dbReference type="ARBA" id="ARBA00023136"/>
    </source>
</evidence>
<evidence type="ECO:0000313" key="11">
    <source>
        <dbReference type="Proteomes" id="UP000245423"/>
    </source>
</evidence>
<feature type="transmembrane region" description="Helical" evidence="8">
    <location>
        <begin position="6"/>
        <end position="23"/>
    </location>
</feature>
<dbReference type="PROSITE" id="PS51105">
    <property type="entry name" value="PTS_EIIC_TYPE_3"/>
    <property type="match status" value="1"/>
</dbReference>
<keyword evidence="11" id="KW-1185">Reference proteome</keyword>
<feature type="domain" description="PTS EIIC type-3" evidence="9">
    <location>
        <begin position="1"/>
        <end position="194"/>
    </location>
</feature>
<keyword evidence="7 8" id="KW-0472">Membrane</keyword>
<keyword evidence="4" id="KW-0762">Sugar transport</keyword>
<evidence type="ECO:0000256" key="2">
    <source>
        <dbReference type="ARBA" id="ARBA00022448"/>
    </source>
</evidence>
<keyword evidence="5 8" id="KW-0812">Transmembrane</keyword>
<sequence length="211" mass="23512">MVISDTWYAALITALLLQMLWFVGIHGGSFTIWGVLYPFLLTNIAENSAAAVAGQPIPNIITEPFFYTYAIIGGVGITLPLVLMWWKSKSSLLREVSRVSLIPAIFCINEPVMFGVPIVLNPIMFLPFVFGTTLLGTIYGYVLTKIGWVSPAIIHVPWTTPPLLQPYLSTGGDWRAVIAQLILIIIVGFIWYPFAKIWEKRCIEEEAKSAH</sequence>
<evidence type="ECO:0000313" key="10">
    <source>
        <dbReference type="EMBL" id="SHD76274.1"/>
    </source>
</evidence>
<dbReference type="InterPro" id="IPR004501">
    <property type="entry name" value="PTS_EIIC_3"/>
</dbReference>
<dbReference type="EMBL" id="LT669839">
    <property type="protein sequence ID" value="SHD76274.1"/>
    <property type="molecule type" value="Genomic_DNA"/>
</dbReference>
<dbReference type="PANTHER" id="PTHR33989">
    <property type="match status" value="1"/>
</dbReference>
<evidence type="ECO:0000256" key="1">
    <source>
        <dbReference type="ARBA" id="ARBA00004651"/>
    </source>
</evidence>
<evidence type="ECO:0000256" key="4">
    <source>
        <dbReference type="ARBA" id="ARBA00022597"/>
    </source>
</evidence>
<organism evidence="10 11">
    <name type="scientific">[Clostridium] ultunense Esp</name>
    <dbReference type="NCBI Taxonomy" id="1288971"/>
    <lineage>
        <taxon>Bacteria</taxon>
        <taxon>Bacillati</taxon>
        <taxon>Bacillota</taxon>
        <taxon>Tissierellia</taxon>
        <taxon>Tissierellales</taxon>
        <taxon>Tepidimicrobiaceae</taxon>
        <taxon>Schnuerera</taxon>
    </lineage>
</organism>
<dbReference type="Pfam" id="PF02378">
    <property type="entry name" value="PTS_EIIC"/>
    <property type="match status" value="1"/>
</dbReference>
<protein>
    <recommendedName>
        <fullName evidence="9">PTS EIIC type-3 domain-containing protein</fullName>
    </recommendedName>
</protein>
<dbReference type="GO" id="GO:0009401">
    <property type="term" value="P:phosphoenolpyruvate-dependent sugar phosphotransferase system"/>
    <property type="evidence" value="ECO:0007669"/>
    <property type="project" value="InterPro"/>
</dbReference>
<keyword evidence="2" id="KW-0813">Transport</keyword>
<feature type="transmembrane region" description="Helical" evidence="8">
    <location>
        <begin position="66"/>
        <end position="86"/>
    </location>
</feature>
<evidence type="ECO:0000256" key="5">
    <source>
        <dbReference type="ARBA" id="ARBA00022692"/>
    </source>
</evidence>
<feature type="transmembrane region" description="Helical" evidence="8">
    <location>
        <begin position="174"/>
        <end position="194"/>
    </location>
</feature>
<dbReference type="GO" id="GO:0008982">
    <property type="term" value="F:protein-N(PI)-phosphohistidine-sugar phosphotransferase activity"/>
    <property type="evidence" value="ECO:0007669"/>
    <property type="project" value="InterPro"/>
</dbReference>
<dbReference type="InterPro" id="IPR051088">
    <property type="entry name" value="PTS_Sugar-EIIC/EIIB"/>
</dbReference>
<comment type="subcellular location">
    <subcellularLocation>
        <location evidence="1">Cell membrane</location>
        <topology evidence="1">Multi-pass membrane protein</topology>
    </subcellularLocation>
</comment>
<dbReference type="InterPro" id="IPR003352">
    <property type="entry name" value="PTS_EIIC"/>
</dbReference>
<evidence type="ECO:0000256" key="8">
    <source>
        <dbReference type="SAM" id="Phobius"/>
    </source>
</evidence>
<dbReference type="Proteomes" id="UP000245423">
    <property type="component" value="Chromosome 1"/>
</dbReference>
<evidence type="ECO:0000259" key="9">
    <source>
        <dbReference type="PROSITE" id="PS51105"/>
    </source>
</evidence>
<dbReference type="GO" id="GO:1902815">
    <property type="term" value="P:N,N'-diacetylchitobiose import"/>
    <property type="evidence" value="ECO:0007669"/>
    <property type="project" value="TreeGrafter"/>
</dbReference>
<dbReference type="AlphaFoldDB" id="A0A1M4PLC1"/>
<dbReference type="GO" id="GO:0005886">
    <property type="term" value="C:plasma membrane"/>
    <property type="evidence" value="ECO:0007669"/>
    <property type="project" value="UniProtKB-SubCell"/>
</dbReference>
<evidence type="ECO:0000256" key="3">
    <source>
        <dbReference type="ARBA" id="ARBA00022475"/>
    </source>
</evidence>
<keyword evidence="6 8" id="KW-1133">Transmembrane helix</keyword>
<accession>A0A1M4PLC1</accession>
<gene>
    <name evidence="10" type="ORF">CUESP1_0897</name>
</gene>
<keyword evidence="3" id="KW-1003">Cell membrane</keyword>
<dbReference type="PANTHER" id="PTHR33989:SF4">
    <property type="entry name" value="PTS SYSTEM N,N'-DIACETYLCHITOBIOSE-SPECIFIC EIIC COMPONENT"/>
    <property type="match status" value="1"/>
</dbReference>
<proteinExistence type="predicted"/>
<name>A0A1M4PLC1_9FIRM</name>